<evidence type="ECO:0000256" key="1">
    <source>
        <dbReference type="SAM" id="MobiDB-lite"/>
    </source>
</evidence>
<evidence type="ECO:0000313" key="2">
    <source>
        <dbReference type="EMBL" id="ADY62375.1"/>
    </source>
</evidence>
<organism evidence="2 3">
    <name type="scientific">Rubinisphaera brasiliensis (strain ATCC 49424 / DSM 5305 / JCM 21570 / IAM 15109 / NBRC 103401 / IFAM 1448)</name>
    <name type="common">Planctomyces brasiliensis</name>
    <dbReference type="NCBI Taxonomy" id="756272"/>
    <lineage>
        <taxon>Bacteria</taxon>
        <taxon>Pseudomonadati</taxon>
        <taxon>Planctomycetota</taxon>
        <taxon>Planctomycetia</taxon>
        <taxon>Planctomycetales</taxon>
        <taxon>Planctomycetaceae</taxon>
        <taxon>Rubinisphaera</taxon>
    </lineage>
</organism>
<gene>
    <name evidence="2" type="ordered locus">Plabr_4804</name>
</gene>
<accession>F0SRC4</accession>
<reference evidence="3" key="1">
    <citation type="submission" date="2011-02" db="EMBL/GenBank/DDBJ databases">
        <title>The complete genome of Planctomyces brasiliensis DSM 5305.</title>
        <authorList>
            <person name="Lucas S."/>
            <person name="Copeland A."/>
            <person name="Lapidus A."/>
            <person name="Bruce D."/>
            <person name="Goodwin L."/>
            <person name="Pitluck S."/>
            <person name="Kyrpides N."/>
            <person name="Mavromatis K."/>
            <person name="Pagani I."/>
            <person name="Ivanova N."/>
            <person name="Ovchinnikova G."/>
            <person name="Lu M."/>
            <person name="Detter J.C."/>
            <person name="Han C."/>
            <person name="Land M."/>
            <person name="Hauser L."/>
            <person name="Markowitz V."/>
            <person name="Cheng J.-F."/>
            <person name="Hugenholtz P."/>
            <person name="Woyke T."/>
            <person name="Wu D."/>
            <person name="Tindall B."/>
            <person name="Pomrenke H.G."/>
            <person name="Brambilla E."/>
            <person name="Klenk H.-P."/>
            <person name="Eisen J.A."/>
        </authorList>
    </citation>
    <scope>NUCLEOTIDE SEQUENCE [LARGE SCALE GENOMIC DNA]</scope>
    <source>
        <strain evidence="3">ATCC 49424 / DSM 5305 / JCM 21570 / NBRC 103401 / IFAM 1448</strain>
    </source>
</reference>
<sequence>MLASSREDFGQALKSRSDNTEMTQADVYPP</sequence>
<feature type="compositionally biased region" description="Basic and acidic residues" evidence="1">
    <location>
        <begin position="1"/>
        <end position="19"/>
    </location>
</feature>
<dbReference type="AlphaFoldDB" id="F0SRC4"/>
<name>F0SRC4_RUBBR</name>
<protein>
    <submittedName>
        <fullName evidence="2">Uncharacterized protein</fullName>
    </submittedName>
</protein>
<dbReference type="HOGENOM" id="CLU_3405212_0_0_0"/>
<proteinExistence type="predicted"/>
<dbReference type="Proteomes" id="UP000006860">
    <property type="component" value="Chromosome"/>
</dbReference>
<keyword evidence="3" id="KW-1185">Reference proteome</keyword>
<evidence type="ECO:0000313" key="3">
    <source>
        <dbReference type="Proteomes" id="UP000006860"/>
    </source>
</evidence>
<dbReference type="EMBL" id="CP002546">
    <property type="protein sequence ID" value="ADY62375.1"/>
    <property type="molecule type" value="Genomic_DNA"/>
</dbReference>
<feature type="region of interest" description="Disordered" evidence="1">
    <location>
        <begin position="1"/>
        <end position="30"/>
    </location>
</feature>
<dbReference type="KEGG" id="pbs:Plabr_4804"/>